<proteinExistence type="predicted"/>
<dbReference type="Proteomes" id="UP001295684">
    <property type="component" value="Unassembled WGS sequence"/>
</dbReference>
<accession>A0AAD1U3L1</accession>
<name>A0AAD1U3L1_EUPCR</name>
<dbReference type="SUPFAM" id="SSF74788">
    <property type="entry name" value="Cullin repeat-like"/>
    <property type="match status" value="1"/>
</dbReference>
<gene>
    <name evidence="1" type="ORF">ECRASSUSDP1_LOCUS2105</name>
</gene>
<dbReference type="EMBL" id="CAMPGE010001997">
    <property type="protein sequence ID" value="CAI2360800.1"/>
    <property type="molecule type" value="Genomic_DNA"/>
</dbReference>
<evidence type="ECO:0000313" key="1">
    <source>
        <dbReference type="EMBL" id="CAI2360800.1"/>
    </source>
</evidence>
<organism evidence="1 2">
    <name type="scientific">Euplotes crassus</name>
    <dbReference type="NCBI Taxonomy" id="5936"/>
    <lineage>
        <taxon>Eukaryota</taxon>
        <taxon>Sar</taxon>
        <taxon>Alveolata</taxon>
        <taxon>Ciliophora</taxon>
        <taxon>Intramacronucleata</taxon>
        <taxon>Spirotrichea</taxon>
        <taxon>Hypotrichia</taxon>
        <taxon>Euplotida</taxon>
        <taxon>Euplotidae</taxon>
        <taxon>Moneuplotes</taxon>
    </lineage>
</organism>
<sequence length="663" mass="77406">MEPLPEIMIYVIGTYLKFKEFSRLSLTSKKMMKKTFNPRIMISKREVMRIFSSDLDGFRMIIHSISYELGPKSHSTPTLNDGHDWLGILKEGLSLKSGWAQNNKGVLDKISKILRNPENNLPSFHKNSFSQLETTMQEQLFEESTQGGSSFGEFSPSNSLIEFDYFTSTENIYLLYAYYYKHEFEITKSCSKTTQICQFHESLVEYIKFCCKIHKMSILSCYDEERPLLFLYEYAVRWSAYCNSLWKLSCLLSNFENNLNQCYNDIWGEGRHRFRIYKMMTRIWSCVINTPEIIPQLKKCLRLVLESYHKDIISHIENNSQRKETIGIESVLQKFFHSLVDCSINETSVHFLGSTEIQFDGLYLNFETVILEDSKVFIKKLLESGYKIKNLKGVLGPLEEYSNIIQSILPIRSQKQFEKSKTNVLITFVRFILLKRVKQFSTFDFSKIKKKWNPSYESALNNLFRDTESVFSKHLEKVIKEKKYDLSKFHKYWLIMTGKDARLMKKLYDNTMKMYDCYSKSLSSQDAKIRAIKAQIGIKCKKNQNEALDSLTSEVPVKIIEQKLAEYVAKDGQRPTESMYSTEYTSSGKSSLATRFSTMEESKFLGPSESEEERDTFDSSTVSLVNEFSSIFKEKNSSKECKSMKKRGEMLFQRVKKDRSSSF</sequence>
<dbReference type="AlphaFoldDB" id="A0AAD1U3L1"/>
<comment type="caution">
    <text evidence="1">The sequence shown here is derived from an EMBL/GenBank/DDBJ whole genome shotgun (WGS) entry which is preliminary data.</text>
</comment>
<evidence type="ECO:0008006" key="3">
    <source>
        <dbReference type="Google" id="ProtNLM"/>
    </source>
</evidence>
<evidence type="ECO:0000313" key="2">
    <source>
        <dbReference type="Proteomes" id="UP001295684"/>
    </source>
</evidence>
<keyword evidence="2" id="KW-1185">Reference proteome</keyword>
<protein>
    <recommendedName>
        <fullName evidence="3">F-box domain-containing protein</fullName>
    </recommendedName>
</protein>
<dbReference type="InterPro" id="IPR016159">
    <property type="entry name" value="Cullin_repeat-like_dom_sf"/>
</dbReference>
<reference evidence="1" key="1">
    <citation type="submission" date="2023-07" db="EMBL/GenBank/DDBJ databases">
        <authorList>
            <consortium name="AG Swart"/>
            <person name="Singh M."/>
            <person name="Singh A."/>
            <person name="Seah K."/>
            <person name="Emmerich C."/>
        </authorList>
    </citation>
    <scope>NUCLEOTIDE SEQUENCE</scope>
    <source>
        <strain evidence="1">DP1</strain>
    </source>
</reference>